<dbReference type="EMBL" id="ANKC01000180">
    <property type="protein sequence ID" value="EPC85191.1"/>
    <property type="molecule type" value="Genomic_DNA"/>
</dbReference>
<dbReference type="Proteomes" id="UP000014243">
    <property type="component" value="Unassembled WGS sequence"/>
</dbReference>
<reference evidence="1 2" key="1">
    <citation type="journal article" date="2013" name="PLoS ONE">
        <title>Lactobacillus paracasei comparative genomics: towards species pan-genome definition and exploitation of diversity.</title>
        <authorList>
            <person name="Smokvina T."/>
            <person name="Wels M."/>
            <person name="Polka J."/>
            <person name="Chervaux C."/>
            <person name="Brisse S."/>
            <person name="Boekhorst J."/>
            <person name="van Hylckama Vlieg J.E."/>
            <person name="Siezen R.J."/>
        </authorList>
    </citation>
    <scope>NUCLEOTIDE SEQUENCE [LARGE SCALE GENOMIC DNA]</scope>
    <source>
        <strain evidence="1 2">Lpp126</strain>
    </source>
</reference>
<comment type="caution">
    <text evidence="1">The sequence shown here is derived from an EMBL/GenBank/DDBJ whole genome shotgun (WGS) entry which is preliminary data.</text>
</comment>
<proteinExistence type="predicted"/>
<organism evidence="1 2">
    <name type="scientific">Lacticaseibacillus paracasei subsp. paracasei Lpp126</name>
    <dbReference type="NCBI Taxonomy" id="1256206"/>
    <lineage>
        <taxon>Bacteria</taxon>
        <taxon>Bacillati</taxon>
        <taxon>Bacillota</taxon>
        <taxon>Bacilli</taxon>
        <taxon>Lactobacillales</taxon>
        <taxon>Lactobacillaceae</taxon>
        <taxon>Lacticaseibacillus</taxon>
    </lineage>
</organism>
<dbReference type="InterPro" id="IPR027417">
    <property type="entry name" value="P-loop_NTPase"/>
</dbReference>
<sequence length="34" mass="3697">MAIPDHISVRGAYVNNLKHLNVDIPLNKLVAITG</sequence>
<accession>S2SND4</accession>
<protein>
    <submittedName>
        <fullName evidence="1">Excinuclease ATPase subunit</fullName>
    </submittedName>
</protein>
<name>S2SND4_LACPA</name>
<evidence type="ECO:0000313" key="2">
    <source>
        <dbReference type="Proteomes" id="UP000014243"/>
    </source>
</evidence>
<dbReference type="Gene3D" id="3.40.50.300">
    <property type="entry name" value="P-loop containing nucleotide triphosphate hydrolases"/>
    <property type="match status" value="1"/>
</dbReference>
<dbReference type="AlphaFoldDB" id="S2SND4"/>
<feature type="non-terminal residue" evidence="1">
    <location>
        <position position="34"/>
    </location>
</feature>
<gene>
    <name evidence="1" type="ORF">Lpp126_02902</name>
</gene>
<evidence type="ECO:0000313" key="1">
    <source>
        <dbReference type="EMBL" id="EPC85191.1"/>
    </source>
</evidence>